<comment type="caution">
    <text evidence="11">The sequence shown here is derived from an EMBL/GenBank/DDBJ whole genome shotgun (WGS) entry which is preliminary data.</text>
</comment>
<feature type="region of interest" description="Disordered" evidence="7">
    <location>
        <begin position="630"/>
        <end position="662"/>
    </location>
</feature>
<dbReference type="EMBL" id="JAGKSP010000001">
    <property type="protein sequence ID" value="MBP3962002.1"/>
    <property type="molecule type" value="Genomic_DNA"/>
</dbReference>
<sequence length="662" mass="72334">MITTIFNPAIKLMNRLNYAQKFIIIGVVLIIPVALLMYFYISEKKVGIEFGKKELIGNQYNAGMKNMLRIALSLREQTTALQLGEIGSEAALAESQNLMTMAMKQQQTLEDKYGSKLGTETSWKKLLADWQNFKSTLPKAGVLDDKYKQYDVLVQDHLELITLVGDHSNLVLDPDLDSYYIMDISLVKLPYMTDLLSSSAVIANRAIYDGVMSQATKRRLDRNLTQIESNLAEIEKNLQTVYAYNPGLREDMSRVATESAASFNKFVEQMNERFMEADRVPVGAGSKDDLSDEAISAAFSLYETSSAVLDDLLHKRVDGFTSERLQSTLFISLLLLLATYLTIGFCISTRSSLRQLADISAKVARGDLTVNSEFNSRDEVGQFSRSFNDMVASLRSVIAHMKESANSVSVASIDITKSTDEIARGSNEQAKSAQSINELMQELSVAIDTVAISAEGAANLCGDTRNVAEESDRIVQLSIQSMDVLSDKMSTLQEASSKIGEIIGVIDEIAQQTNLLALNAAIEAARAGENGRGFSVVAEEVRKLAERSSEAAKQITGIIEEMQTFASESSQAALDSVLFAKQTGESLVHITQKVGEVTSQVTDIAAASEEQSRQTREVLEAIENIAAVSEEASASSEQTAMSSQSLSGLSQQLSKSAARFTV</sequence>
<dbReference type="CDD" id="cd11386">
    <property type="entry name" value="MCP_signal"/>
    <property type="match status" value="1"/>
</dbReference>
<evidence type="ECO:0000313" key="11">
    <source>
        <dbReference type="EMBL" id="MBP3962002.1"/>
    </source>
</evidence>
<evidence type="ECO:0000313" key="12">
    <source>
        <dbReference type="Proteomes" id="UP000673394"/>
    </source>
</evidence>
<comment type="subcellular location">
    <subcellularLocation>
        <location evidence="1">Cell membrane</location>
    </subcellularLocation>
</comment>
<evidence type="ECO:0000256" key="1">
    <source>
        <dbReference type="ARBA" id="ARBA00004236"/>
    </source>
</evidence>
<name>A0ABS5C7Q5_9BACL</name>
<evidence type="ECO:0000259" key="9">
    <source>
        <dbReference type="PROSITE" id="PS50111"/>
    </source>
</evidence>
<dbReference type="InterPro" id="IPR004089">
    <property type="entry name" value="MCPsignal_dom"/>
</dbReference>
<feature type="transmembrane region" description="Helical" evidence="8">
    <location>
        <begin position="21"/>
        <end position="41"/>
    </location>
</feature>
<accession>A0ABS5C7Q5</accession>
<dbReference type="SMART" id="SM00304">
    <property type="entry name" value="HAMP"/>
    <property type="match status" value="1"/>
</dbReference>
<dbReference type="Pfam" id="PF00015">
    <property type="entry name" value="MCPsignal"/>
    <property type="match status" value="1"/>
</dbReference>
<evidence type="ECO:0000256" key="6">
    <source>
        <dbReference type="PROSITE-ProRule" id="PRU00284"/>
    </source>
</evidence>
<evidence type="ECO:0000256" key="4">
    <source>
        <dbReference type="ARBA" id="ARBA00023224"/>
    </source>
</evidence>
<dbReference type="CDD" id="cd06225">
    <property type="entry name" value="HAMP"/>
    <property type="match status" value="1"/>
</dbReference>
<dbReference type="Proteomes" id="UP000673394">
    <property type="component" value="Unassembled WGS sequence"/>
</dbReference>
<dbReference type="Pfam" id="PF00672">
    <property type="entry name" value="HAMP"/>
    <property type="match status" value="1"/>
</dbReference>
<dbReference type="PROSITE" id="PS50111">
    <property type="entry name" value="CHEMOTAXIS_TRANSDUC_2"/>
    <property type="match status" value="1"/>
</dbReference>
<keyword evidence="3 8" id="KW-0472">Membrane</keyword>
<dbReference type="Gene3D" id="1.10.287.950">
    <property type="entry name" value="Methyl-accepting chemotaxis protein"/>
    <property type="match status" value="1"/>
</dbReference>
<evidence type="ECO:0000256" key="3">
    <source>
        <dbReference type="ARBA" id="ARBA00023136"/>
    </source>
</evidence>
<dbReference type="PROSITE" id="PS50885">
    <property type="entry name" value="HAMP"/>
    <property type="match status" value="1"/>
</dbReference>
<organism evidence="11 12">
    <name type="scientific">Paenibacillus lignilyticus</name>
    <dbReference type="NCBI Taxonomy" id="1172615"/>
    <lineage>
        <taxon>Bacteria</taxon>
        <taxon>Bacillati</taxon>
        <taxon>Bacillota</taxon>
        <taxon>Bacilli</taxon>
        <taxon>Bacillales</taxon>
        <taxon>Paenibacillaceae</taxon>
        <taxon>Paenibacillus</taxon>
    </lineage>
</organism>
<dbReference type="SUPFAM" id="SSF58104">
    <property type="entry name" value="Methyl-accepting chemotaxis protein (MCP) signaling domain"/>
    <property type="match status" value="1"/>
</dbReference>
<dbReference type="PANTHER" id="PTHR32089:SF112">
    <property type="entry name" value="LYSOZYME-LIKE PROTEIN-RELATED"/>
    <property type="match status" value="1"/>
</dbReference>
<feature type="domain" description="HAMP" evidence="10">
    <location>
        <begin position="353"/>
        <end position="399"/>
    </location>
</feature>
<evidence type="ECO:0000256" key="5">
    <source>
        <dbReference type="ARBA" id="ARBA00029447"/>
    </source>
</evidence>
<keyword evidence="2" id="KW-1003">Cell membrane</keyword>
<dbReference type="SMART" id="SM00283">
    <property type="entry name" value="MA"/>
    <property type="match status" value="1"/>
</dbReference>
<evidence type="ECO:0000256" key="8">
    <source>
        <dbReference type="SAM" id="Phobius"/>
    </source>
</evidence>
<gene>
    <name evidence="11" type="ORF">I8J30_04705</name>
</gene>
<keyword evidence="8" id="KW-1133">Transmembrane helix</keyword>
<keyword evidence="8" id="KW-0812">Transmembrane</keyword>
<dbReference type="RefSeq" id="WP_210655812.1">
    <property type="nucleotide sequence ID" value="NZ_JAGKSP010000001.1"/>
</dbReference>
<dbReference type="PANTHER" id="PTHR32089">
    <property type="entry name" value="METHYL-ACCEPTING CHEMOTAXIS PROTEIN MCPB"/>
    <property type="match status" value="1"/>
</dbReference>
<proteinExistence type="inferred from homology"/>
<keyword evidence="12" id="KW-1185">Reference proteome</keyword>
<feature type="compositionally biased region" description="Low complexity" evidence="7">
    <location>
        <begin position="630"/>
        <end position="656"/>
    </location>
</feature>
<feature type="domain" description="Methyl-accepting transducer" evidence="9">
    <location>
        <begin position="404"/>
        <end position="640"/>
    </location>
</feature>
<evidence type="ECO:0000259" key="10">
    <source>
        <dbReference type="PROSITE" id="PS50885"/>
    </source>
</evidence>
<comment type="similarity">
    <text evidence="5">Belongs to the methyl-accepting chemotaxis (MCP) protein family.</text>
</comment>
<evidence type="ECO:0000256" key="2">
    <source>
        <dbReference type="ARBA" id="ARBA00022475"/>
    </source>
</evidence>
<reference evidence="11 12" key="1">
    <citation type="submission" date="2021-04" db="EMBL/GenBank/DDBJ databases">
        <title>Paenibacillus sp. DLE-14 whole genome sequence.</title>
        <authorList>
            <person name="Ham Y.J."/>
        </authorList>
    </citation>
    <scope>NUCLEOTIDE SEQUENCE [LARGE SCALE GENOMIC DNA]</scope>
    <source>
        <strain evidence="11 12">DLE-14</strain>
    </source>
</reference>
<protein>
    <submittedName>
        <fullName evidence="11">Methyl-accepting chemotaxis protein</fullName>
    </submittedName>
</protein>
<evidence type="ECO:0000256" key="7">
    <source>
        <dbReference type="SAM" id="MobiDB-lite"/>
    </source>
</evidence>
<keyword evidence="4 6" id="KW-0807">Transducer</keyword>
<dbReference type="InterPro" id="IPR003660">
    <property type="entry name" value="HAMP_dom"/>
</dbReference>